<keyword evidence="2" id="KW-1185">Reference proteome</keyword>
<name>A0ACC0XB62_9ROSI</name>
<gene>
    <name evidence="1" type="ORF">Pint_20573</name>
</gene>
<evidence type="ECO:0000313" key="2">
    <source>
        <dbReference type="Proteomes" id="UP001163603"/>
    </source>
</evidence>
<comment type="caution">
    <text evidence="1">The sequence shown here is derived from an EMBL/GenBank/DDBJ whole genome shotgun (WGS) entry which is preliminary data.</text>
</comment>
<evidence type="ECO:0000313" key="1">
    <source>
        <dbReference type="EMBL" id="KAJ0013655.1"/>
    </source>
</evidence>
<protein>
    <submittedName>
        <fullName evidence="1">Uncharacterized protein</fullName>
    </submittedName>
</protein>
<accession>A0ACC0XB62</accession>
<proteinExistence type="predicted"/>
<reference evidence="2" key="1">
    <citation type="journal article" date="2023" name="G3 (Bethesda)">
        <title>Genome assembly and association tests identify interacting loci associated with vigor, precocity, and sex in interspecific pistachio rootstocks.</title>
        <authorList>
            <person name="Palmer W."/>
            <person name="Jacygrad E."/>
            <person name="Sagayaradj S."/>
            <person name="Cavanaugh K."/>
            <person name="Han R."/>
            <person name="Bertier L."/>
            <person name="Beede B."/>
            <person name="Kafkas S."/>
            <person name="Golino D."/>
            <person name="Preece J."/>
            <person name="Michelmore R."/>
        </authorList>
    </citation>
    <scope>NUCLEOTIDE SEQUENCE [LARGE SCALE GENOMIC DNA]</scope>
</reference>
<organism evidence="1 2">
    <name type="scientific">Pistacia integerrima</name>
    <dbReference type="NCBI Taxonomy" id="434235"/>
    <lineage>
        <taxon>Eukaryota</taxon>
        <taxon>Viridiplantae</taxon>
        <taxon>Streptophyta</taxon>
        <taxon>Embryophyta</taxon>
        <taxon>Tracheophyta</taxon>
        <taxon>Spermatophyta</taxon>
        <taxon>Magnoliopsida</taxon>
        <taxon>eudicotyledons</taxon>
        <taxon>Gunneridae</taxon>
        <taxon>Pentapetalae</taxon>
        <taxon>rosids</taxon>
        <taxon>malvids</taxon>
        <taxon>Sapindales</taxon>
        <taxon>Anacardiaceae</taxon>
        <taxon>Pistacia</taxon>
    </lineage>
</organism>
<sequence length="96" mass="10555">MSVGVIFSSLDLYYCRDFFHISSEEAIETAKLLALKEGLLVGISSGVAAAAAIKLAKRPENTGKLFVVIFPSGGERYLSRELFDSIRREAEKMTSH</sequence>
<dbReference type="EMBL" id="CM047748">
    <property type="protein sequence ID" value="KAJ0013655.1"/>
    <property type="molecule type" value="Genomic_DNA"/>
</dbReference>
<dbReference type="Proteomes" id="UP001163603">
    <property type="component" value="Chromosome 13"/>
</dbReference>